<accession>A0A1G8V4T0</accession>
<dbReference type="AlphaFoldDB" id="A0A1G8V4T0"/>
<dbReference type="GO" id="GO:0006071">
    <property type="term" value="P:glycerol metabolic process"/>
    <property type="evidence" value="ECO:0007669"/>
    <property type="project" value="UniProtKB-UniRule"/>
</dbReference>
<dbReference type="GO" id="GO:0045893">
    <property type="term" value="P:positive regulation of DNA-templated transcription"/>
    <property type="evidence" value="ECO:0007669"/>
    <property type="project" value="TreeGrafter"/>
</dbReference>
<sequence>MIEQKVLPAVRRMKDFETLLDTDTDYLIFLETRIGLLKSMMREARKREKKVFIHADLVQGLKTDEYGMEYLGREIKPDGIISTRSGVIQQAKRYGMTSVQRLFLIDSQALSQNIKQVKRTNPDYIELLPGVLPGMIREMTEDLDIPIIAGGLIRTSEEVDGALEAGAVAVTTSRSDLWRFE</sequence>
<dbReference type="Pfam" id="PF04309">
    <property type="entry name" value="G3P_antiterm"/>
    <property type="match status" value="1"/>
</dbReference>
<dbReference type="GO" id="GO:0003723">
    <property type="term" value="F:RNA binding"/>
    <property type="evidence" value="ECO:0007669"/>
    <property type="project" value="UniProtKB-KW"/>
</dbReference>
<evidence type="ECO:0000313" key="3">
    <source>
        <dbReference type="Proteomes" id="UP000199225"/>
    </source>
</evidence>
<protein>
    <recommendedName>
        <fullName evidence="1">Glycerol uptake operon antiterminator regulatory protein</fullName>
    </recommendedName>
</protein>
<dbReference type="SUPFAM" id="SSF110391">
    <property type="entry name" value="GlpP-like"/>
    <property type="match status" value="1"/>
</dbReference>
<dbReference type="InterPro" id="IPR013785">
    <property type="entry name" value="Aldolase_TIM"/>
</dbReference>
<dbReference type="OrthoDB" id="9799580at2"/>
<reference evidence="3" key="1">
    <citation type="submission" date="2016-10" db="EMBL/GenBank/DDBJ databases">
        <authorList>
            <person name="Varghese N."/>
            <person name="Submissions S."/>
        </authorList>
    </citation>
    <scope>NUCLEOTIDE SEQUENCE [LARGE SCALE GENOMIC DNA]</scope>
    <source>
        <strain evidence="3">DSM 4771</strain>
    </source>
</reference>
<dbReference type="PANTHER" id="PTHR35787">
    <property type="entry name" value="GLYCEROL UPTAKE OPERON ANTITERMINATOR REGULATORY PROTEIN"/>
    <property type="match status" value="1"/>
</dbReference>
<keyword evidence="1" id="KW-0805">Transcription regulation</keyword>
<proteinExistence type="predicted"/>
<comment type="function">
    <text evidence="1">Regulates expression of the glpD operon. In the presence of glycerol 3-phosphate (G3P) causes antitermination of transcription of glpD at the inverted repeat of the leader region to enhance its transcription. Binds and stabilizes glpD leader mRNA.</text>
</comment>
<dbReference type="EMBL" id="FNEV01000008">
    <property type="protein sequence ID" value="SDJ61146.1"/>
    <property type="molecule type" value="Genomic_DNA"/>
</dbReference>
<dbReference type="STRING" id="86666.SAMN04490247_2507"/>
<dbReference type="PANTHER" id="PTHR35787:SF1">
    <property type="entry name" value="GLYCEROL UPTAKE OPERON ANTITERMINATOR REGULATORY PROTEIN"/>
    <property type="match status" value="1"/>
</dbReference>
<keyword evidence="3" id="KW-1185">Reference proteome</keyword>
<name>A0A1G8V4T0_9BACI</name>
<dbReference type="Gene3D" id="3.20.20.70">
    <property type="entry name" value="Aldolase class I"/>
    <property type="match status" value="1"/>
</dbReference>
<dbReference type="PIRSF" id="PIRSF016897">
    <property type="entry name" value="GlpP"/>
    <property type="match status" value="1"/>
</dbReference>
<evidence type="ECO:0000313" key="2">
    <source>
        <dbReference type="EMBL" id="SDJ61146.1"/>
    </source>
</evidence>
<dbReference type="RefSeq" id="WP_093194213.1">
    <property type="nucleotide sequence ID" value="NZ_FNEV01000008.1"/>
</dbReference>
<keyword evidence="1" id="KW-0319">Glycerol metabolism</keyword>
<dbReference type="GO" id="GO:0001072">
    <property type="term" value="F:transcription antitermination factor activity, RNA binding"/>
    <property type="evidence" value="ECO:0007669"/>
    <property type="project" value="TreeGrafter"/>
</dbReference>
<keyword evidence="1" id="KW-0804">Transcription</keyword>
<keyword evidence="1" id="KW-0694">RNA-binding</keyword>
<gene>
    <name evidence="2" type="ORF">SAMN04490247_2507</name>
</gene>
<dbReference type="Proteomes" id="UP000199225">
    <property type="component" value="Unassembled WGS sequence"/>
</dbReference>
<evidence type="ECO:0000256" key="1">
    <source>
        <dbReference type="PIRNR" id="PIRNR016897"/>
    </source>
</evidence>
<organism evidence="2 3">
    <name type="scientific">Salimicrobium halophilum</name>
    <dbReference type="NCBI Taxonomy" id="86666"/>
    <lineage>
        <taxon>Bacteria</taxon>
        <taxon>Bacillati</taxon>
        <taxon>Bacillota</taxon>
        <taxon>Bacilli</taxon>
        <taxon>Bacillales</taxon>
        <taxon>Bacillaceae</taxon>
        <taxon>Salimicrobium</taxon>
    </lineage>
</organism>
<dbReference type="InterPro" id="IPR006699">
    <property type="entry name" value="GlpP"/>
</dbReference>